<feature type="transmembrane region" description="Helical" evidence="6">
    <location>
        <begin position="425"/>
        <end position="444"/>
    </location>
</feature>
<organism evidence="7 8">
    <name type="scientific">Thalassoglobus polymorphus</name>
    <dbReference type="NCBI Taxonomy" id="2527994"/>
    <lineage>
        <taxon>Bacteria</taxon>
        <taxon>Pseudomonadati</taxon>
        <taxon>Planctomycetota</taxon>
        <taxon>Planctomycetia</taxon>
        <taxon>Planctomycetales</taxon>
        <taxon>Planctomycetaceae</taxon>
        <taxon>Thalassoglobus</taxon>
    </lineage>
</organism>
<sequence length="714" mass="80024">MQNHNAPWEQSTVRVCSKPDQSVKSPLINGCESTLNTSRESRMAEEKYITVPPETDKMPPGIPYIVGNEAAERFSYYGMRAILVVFLTEYLHLMSDKLLPAMSNAEATAHYHTFVSTVYIFPILGALISDAITGKYKLILWVSVIYCLGHGALALVGSPGMSPTNYMWLGLILIAIGSGGIKPCVSAHVGDQFGKKNEHLMSKVYQWFYFSINFGSTISTFMVPWLLEWYGPHVAFGIPGVLMAIATLMFWMGRKVFVHIPPARTKLLDDLFSKTGLWTLAKISAVFVFASVFWALFDQTSSTWVLQAENMNRNVFGFEVLKEQIQIANPVLVMLMIPLFQFVIYPTINKVFRLTQLRKFSIGLFLATASFALSAIVEQWIEKGGYPSISWQILAYVLITASEIMVSITGLEFSYAQAPKSMKSIVMSLWLAFVALGNVVTAQVNEFIQIPSINEVLKESKSFKTAGDEKDVVQVWKTKREPLTGEHSDAVAKILRVAGHDGEYGTKDDFVLKFGKFENLLQLVTSEDEQLDKAKAVIDEEFFEINKTLPPVEVGQELITGIKDTYGEQITYELLTRNRYRLLSSGADKKLQTPWDVTLNCVVNRVDRKDATEKPEKYTWKEKRIIELSGEEGRKEVEAKRGNIPRTEIAGSVTVGGAVTLEGSDYHWFWAQLMFVTAVLFIPVAYLYPEKKALSADDISDEIASESQEEGTSN</sequence>
<feature type="transmembrane region" description="Helical" evidence="6">
    <location>
        <begin position="393"/>
        <end position="413"/>
    </location>
</feature>
<feature type="transmembrane region" description="Helical" evidence="6">
    <location>
        <begin position="166"/>
        <end position="185"/>
    </location>
</feature>
<evidence type="ECO:0000256" key="5">
    <source>
        <dbReference type="ARBA" id="ARBA00023136"/>
    </source>
</evidence>
<dbReference type="Pfam" id="PF00854">
    <property type="entry name" value="PTR2"/>
    <property type="match status" value="1"/>
</dbReference>
<feature type="transmembrane region" description="Helical" evidence="6">
    <location>
        <begin position="275"/>
        <end position="297"/>
    </location>
</feature>
<dbReference type="KEGG" id="tpol:Mal48_44240"/>
<keyword evidence="3 6" id="KW-0812">Transmembrane</keyword>
<feature type="transmembrane region" description="Helical" evidence="6">
    <location>
        <begin position="113"/>
        <end position="132"/>
    </location>
</feature>
<dbReference type="GO" id="GO:0022857">
    <property type="term" value="F:transmembrane transporter activity"/>
    <property type="evidence" value="ECO:0007669"/>
    <property type="project" value="InterPro"/>
</dbReference>
<comment type="similarity">
    <text evidence="2">Belongs to the major facilitator superfamily. Proton-dependent oligopeptide transporter (POT/PTR) (TC 2.A.17) family.</text>
</comment>
<dbReference type="CDD" id="cd17347">
    <property type="entry name" value="MFS_SLC15A1_2_like"/>
    <property type="match status" value="1"/>
</dbReference>
<evidence type="ECO:0000313" key="8">
    <source>
        <dbReference type="Proteomes" id="UP000315724"/>
    </source>
</evidence>
<name>A0A517QU31_9PLAN</name>
<dbReference type="InterPro" id="IPR036259">
    <property type="entry name" value="MFS_trans_sf"/>
</dbReference>
<dbReference type="PANTHER" id="PTHR11654">
    <property type="entry name" value="OLIGOPEPTIDE TRANSPORTER-RELATED"/>
    <property type="match status" value="1"/>
</dbReference>
<dbReference type="Proteomes" id="UP000315724">
    <property type="component" value="Chromosome"/>
</dbReference>
<evidence type="ECO:0000313" key="7">
    <source>
        <dbReference type="EMBL" id="QDT35149.1"/>
    </source>
</evidence>
<feature type="transmembrane region" description="Helical" evidence="6">
    <location>
        <begin position="233"/>
        <end position="254"/>
    </location>
</feature>
<accession>A0A517QU31</accession>
<evidence type="ECO:0000256" key="4">
    <source>
        <dbReference type="ARBA" id="ARBA00022989"/>
    </source>
</evidence>
<dbReference type="RefSeq" id="WP_197441873.1">
    <property type="nucleotide sequence ID" value="NZ_CP036267.1"/>
</dbReference>
<feature type="transmembrane region" description="Helical" evidence="6">
    <location>
        <begin position="74"/>
        <end position="93"/>
    </location>
</feature>
<evidence type="ECO:0000256" key="3">
    <source>
        <dbReference type="ARBA" id="ARBA00022692"/>
    </source>
</evidence>
<comment type="subcellular location">
    <subcellularLocation>
        <location evidence="1">Membrane</location>
        <topology evidence="1">Multi-pass membrane protein</topology>
    </subcellularLocation>
</comment>
<dbReference type="GO" id="GO:0016020">
    <property type="term" value="C:membrane"/>
    <property type="evidence" value="ECO:0007669"/>
    <property type="project" value="UniProtKB-SubCell"/>
</dbReference>
<dbReference type="Gene3D" id="1.20.1250.20">
    <property type="entry name" value="MFS general substrate transporter like domains"/>
    <property type="match status" value="2"/>
</dbReference>
<evidence type="ECO:0000256" key="1">
    <source>
        <dbReference type="ARBA" id="ARBA00004141"/>
    </source>
</evidence>
<keyword evidence="5 6" id="KW-0472">Membrane</keyword>
<protein>
    <submittedName>
        <fullName evidence="7">Dipeptide and tripeptide permease A</fullName>
    </submittedName>
</protein>
<dbReference type="AlphaFoldDB" id="A0A517QU31"/>
<dbReference type="InterPro" id="IPR000109">
    <property type="entry name" value="POT_fam"/>
</dbReference>
<feature type="transmembrane region" description="Helical" evidence="6">
    <location>
        <begin position="327"/>
        <end position="348"/>
    </location>
</feature>
<gene>
    <name evidence="7" type="primary">dtpA</name>
    <name evidence="7" type="ORF">Mal48_44240</name>
</gene>
<evidence type="ECO:0000256" key="2">
    <source>
        <dbReference type="ARBA" id="ARBA00005982"/>
    </source>
</evidence>
<proteinExistence type="inferred from homology"/>
<feature type="transmembrane region" description="Helical" evidence="6">
    <location>
        <begin position="360"/>
        <end position="381"/>
    </location>
</feature>
<dbReference type="EMBL" id="CP036267">
    <property type="protein sequence ID" value="QDT35149.1"/>
    <property type="molecule type" value="Genomic_DNA"/>
</dbReference>
<feature type="transmembrane region" description="Helical" evidence="6">
    <location>
        <begin position="139"/>
        <end position="160"/>
    </location>
</feature>
<feature type="transmembrane region" description="Helical" evidence="6">
    <location>
        <begin position="206"/>
        <end position="227"/>
    </location>
</feature>
<evidence type="ECO:0000256" key="6">
    <source>
        <dbReference type="SAM" id="Phobius"/>
    </source>
</evidence>
<keyword evidence="8" id="KW-1185">Reference proteome</keyword>
<feature type="transmembrane region" description="Helical" evidence="6">
    <location>
        <begin position="668"/>
        <end position="688"/>
    </location>
</feature>
<keyword evidence="4 6" id="KW-1133">Transmembrane helix</keyword>
<reference evidence="7 8" key="1">
    <citation type="submission" date="2019-02" db="EMBL/GenBank/DDBJ databases">
        <title>Deep-cultivation of Planctomycetes and their phenomic and genomic characterization uncovers novel biology.</title>
        <authorList>
            <person name="Wiegand S."/>
            <person name="Jogler M."/>
            <person name="Boedeker C."/>
            <person name="Pinto D."/>
            <person name="Vollmers J."/>
            <person name="Rivas-Marin E."/>
            <person name="Kohn T."/>
            <person name="Peeters S.H."/>
            <person name="Heuer A."/>
            <person name="Rast P."/>
            <person name="Oberbeckmann S."/>
            <person name="Bunk B."/>
            <person name="Jeske O."/>
            <person name="Meyerdierks A."/>
            <person name="Storesund J.E."/>
            <person name="Kallscheuer N."/>
            <person name="Luecker S."/>
            <person name="Lage O.M."/>
            <person name="Pohl T."/>
            <person name="Merkel B.J."/>
            <person name="Hornburger P."/>
            <person name="Mueller R.-W."/>
            <person name="Bruemmer F."/>
            <person name="Labrenz M."/>
            <person name="Spormann A.M."/>
            <person name="Op den Camp H."/>
            <person name="Overmann J."/>
            <person name="Amann R."/>
            <person name="Jetten M.S.M."/>
            <person name="Mascher T."/>
            <person name="Medema M.H."/>
            <person name="Devos D.P."/>
            <person name="Kaster A.-K."/>
            <person name="Ovreas L."/>
            <person name="Rohde M."/>
            <person name="Galperin M.Y."/>
            <person name="Jogler C."/>
        </authorList>
    </citation>
    <scope>NUCLEOTIDE SEQUENCE [LARGE SCALE GENOMIC DNA]</scope>
    <source>
        <strain evidence="7 8">Mal48</strain>
    </source>
</reference>
<dbReference type="SUPFAM" id="SSF103473">
    <property type="entry name" value="MFS general substrate transporter"/>
    <property type="match status" value="1"/>
</dbReference>